<evidence type="ECO:0000313" key="2">
    <source>
        <dbReference type="EMBL" id="SMO80582.1"/>
    </source>
</evidence>
<dbReference type="Gene3D" id="1.25.40.10">
    <property type="entry name" value="Tetratricopeptide repeat domain"/>
    <property type="match status" value="3"/>
</dbReference>
<feature type="domain" description="TonB C-terminal" evidence="1">
    <location>
        <begin position="753"/>
        <end position="842"/>
    </location>
</feature>
<proteinExistence type="predicted"/>
<dbReference type="SUPFAM" id="SSF48452">
    <property type="entry name" value="TPR-like"/>
    <property type="match status" value="1"/>
</dbReference>
<gene>
    <name evidence="2" type="ORF">SAMN06265218_11432</name>
</gene>
<organism evidence="2 3">
    <name type="scientific">Fodinibius sediminis</name>
    <dbReference type="NCBI Taxonomy" id="1214077"/>
    <lineage>
        <taxon>Bacteria</taxon>
        <taxon>Pseudomonadati</taxon>
        <taxon>Balneolota</taxon>
        <taxon>Balneolia</taxon>
        <taxon>Balneolales</taxon>
        <taxon>Balneolaceae</taxon>
        <taxon>Fodinibius</taxon>
    </lineage>
</organism>
<dbReference type="GO" id="GO:0055085">
    <property type="term" value="P:transmembrane transport"/>
    <property type="evidence" value="ECO:0007669"/>
    <property type="project" value="InterPro"/>
</dbReference>
<name>A0A521E9Z0_9BACT</name>
<accession>A0A521E9Z0</accession>
<dbReference type="Proteomes" id="UP000317593">
    <property type="component" value="Unassembled WGS sequence"/>
</dbReference>
<sequence length="842" mass="96622">MFLGGVLLSGCGKTLKSGWNDFKAYYNTFYNAKEYFNEGRQAILDQSRSLNPDRPERVYPAPVSAGRESFGQAIAKCTRLLRHHPESRWVDDAVLLMGKSYYYLEDYATAMKWFERLGNSDISPPMRRQMIFWKGRTMLEMGTHSQGIRYLEDILSQYPPEWPAEERGKLQVLVAEHHTMLEHWKQASDWLSAALKNLSDRKVRGPAFFLYGQLLERQGRLGEASYAFGQVSSYYPGVEYEYWSQVKQAEVFRQLENPGGARSIYQQLLNNDKYVVRAESLKVEIARTLQMEGKTGEAEERYRTLLYGNRPMESRSLKALVHYQLGQLNSEVYKNYETAAAHFDTSASLRETPVEASEEDAAVLAEAFGQYTDIKQSIQRIDSLLWMGTLTQEKQDSLINRIRAARRRKLLEQRERSDERIMNQPALPDEADSTNRSAIYGFLNHRSQRLVNQGKAEFRIIWGDRPLADNWRRREAVSQATGQRAEEVQRLVFDGEGREVPEGSPLDVDDIPRTTAERDQLLAERASYYYQMGNVFFLDLNNADSARYYYQKVIHSNHNPTVLPRAMYALTEVFRSAGPIDSLRHWRQQTLSAYPDSEYARLLKKQNGKAIISEPDSTQALRRQFRLIEASGDSLAGLRLRLLALDHRSSALAPHIHYRGIRRYIEQARVFQWLDDLLEASLVTPDADSSGIIPLKELRYTTTRWDSVQAVLSEHTSVFPDSPYYPDIKRLQSEITVPDRLPGPTCDDYGVELKVAQGLDNFLSSVAWPSKVREGTVSGEITYTFVVDKKGRVLSYELTSPRTSLGIEEVLEASFEELRFEAIPVKEPVSELRCRFSFPVNP</sequence>
<dbReference type="InterPro" id="IPR011990">
    <property type="entry name" value="TPR-like_helical_dom_sf"/>
</dbReference>
<reference evidence="2 3" key="1">
    <citation type="submission" date="2017-05" db="EMBL/GenBank/DDBJ databases">
        <authorList>
            <person name="Varghese N."/>
            <person name="Submissions S."/>
        </authorList>
    </citation>
    <scope>NUCLEOTIDE SEQUENCE [LARGE SCALE GENOMIC DNA]</scope>
    <source>
        <strain evidence="2 3">DSM 21194</strain>
    </source>
</reference>
<evidence type="ECO:0000259" key="1">
    <source>
        <dbReference type="PROSITE" id="PS52015"/>
    </source>
</evidence>
<protein>
    <recommendedName>
        <fullName evidence="1">TonB C-terminal domain-containing protein</fullName>
    </recommendedName>
</protein>
<dbReference type="AlphaFoldDB" id="A0A521E9Z0"/>
<dbReference type="PROSITE" id="PS52015">
    <property type="entry name" value="TONB_CTD"/>
    <property type="match status" value="1"/>
</dbReference>
<dbReference type="InterPro" id="IPR037682">
    <property type="entry name" value="TonB_C"/>
</dbReference>
<keyword evidence="3" id="KW-1185">Reference proteome</keyword>
<dbReference type="EMBL" id="FXTH01000014">
    <property type="protein sequence ID" value="SMO80582.1"/>
    <property type="molecule type" value="Genomic_DNA"/>
</dbReference>
<evidence type="ECO:0000313" key="3">
    <source>
        <dbReference type="Proteomes" id="UP000317593"/>
    </source>
</evidence>